<organism evidence="7 8">
    <name type="scientific">Aerococcus urinaeequi</name>
    <dbReference type="NCBI Taxonomy" id="51665"/>
    <lineage>
        <taxon>Bacteria</taxon>
        <taxon>Bacillati</taxon>
        <taxon>Bacillota</taxon>
        <taxon>Bacilli</taxon>
        <taxon>Lactobacillales</taxon>
        <taxon>Aerococcaceae</taxon>
        <taxon>Aerococcus</taxon>
    </lineage>
</organism>
<feature type="transmembrane region" description="Helical" evidence="6">
    <location>
        <begin position="380"/>
        <end position="399"/>
    </location>
</feature>
<feature type="transmembrane region" description="Helical" evidence="6">
    <location>
        <begin position="411"/>
        <end position="431"/>
    </location>
</feature>
<keyword evidence="3 6" id="KW-0812">Transmembrane</keyword>
<keyword evidence="4 6" id="KW-1133">Transmembrane helix</keyword>
<evidence type="ECO:0000313" key="7">
    <source>
        <dbReference type="EMBL" id="MBA5746960.1"/>
    </source>
</evidence>
<evidence type="ECO:0000256" key="1">
    <source>
        <dbReference type="ARBA" id="ARBA00004651"/>
    </source>
</evidence>
<gene>
    <name evidence="7" type="ORF">H3232_07150</name>
</gene>
<feature type="transmembrane region" description="Helical" evidence="6">
    <location>
        <begin position="321"/>
        <end position="342"/>
    </location>
</feature>
<feature type="transmembrane region" description="Helical" evidence="6">
    <location>
        <begin position="437"/>
        <end position="462"/>
    </location>
</feature>
<evidence type="ECO:0000256" key="3">
    <source>
        <dbReference type="ARBA" id="ARBA00022692"/>
    </source>
</evidence>
<evidence type="ECO:0000256" key="2">
    <source>
        <dbReference type="ARBA" id="ARBA00022475"/>
    </source>
</evidence>
<feature type="transmembrane region" description="Helical" evidence="6">
    <location>
        <begin position="12"/>
        <end position="34"/>
    </location>
</feature>
<evidence type="ECO:0000256" key="4">
    <source>
        <dbReference type="ARBA" id="ARBA00022989"/>
    </source>
</evidence>
<proteinExistence type="predicted"/>
<feature type="transmembrane region" description="Helical" evidence="6">
    <location>
        <begin position="113"/>
        <end position="131"/>
    </location>
</feature>
<feature type="transmembrane region" description="Helical" evidence="6">
    <location>
        <begin position="88"/>
        <end position="107"/>
    </location>
</feature>
<feature type="transmembrane region" description="Helical" evidence="6">
    <location>
        <begin position="291"/>
        <end position="315"/>
    </location>
</feature>
<name>A0ABR5ZZ73_9LACT</name>
<evidence type="ECO:0000313" key="8">
    <source>
        <dbReference type="Proteomes" id="UP000540056"/>
    </source>
</evidence>
<dbReference type="InterPro" id="IPR002797">
    <property type="entry name" value="Polysacc_synth"/>
</dbReference>
<evidence type="ECO:0000256" key="6">
    <source>
        <dbReference type="SAM" id="Phobius"/>
    </source>
</evidence>
<dbReference type="InterPro" id="IPR050833">
    <property type="entry name" value="Poly_Biosynth_Transport"/>
</dbReference>
<dbReference type="PANTHER" id="PTHR30250">
    <property type="entry name" value="PST FAMILY PREDICTED COLANIC ACID TRANSPORTER"/>
    <property type="match status" value="1"/>
</dbReference>
<sequence length="470" mass="53146">MNKYKRLVGNSLIFTIGSFGSRLITFLMVPLYTHVLTTAEYGTVDLITTTVNLLLPFLTIELGKAALRFTIDNKNELDRNKIFSNINMHAIFLSIILILISPIIIKLGLFESYGFLFILLLIVKMFNELYSQYLRGLGLVRQFALNGILMTIVTVVSNLILLVYFNFKINGYISSMIIAAAFSNVFIFLCVSGYKRIKHFRIDLQLQKEMLAFSLPIVPSSAMWWIINGSTRYFVAFYVGASANGLYAVASKVPSIISLVANIFTQAWQLSSFEEYDSDDRKSFYSNIFNLYWLVLLVGASFIVVIIKPLISIVVADSYFLSWQIVPFLLLGVVFESLSGFYGTIYQASKQTKGTFITSVFAGISSILVSMILVPYLGAIGAGISTAFSFFVMFFLRIFDTRKYVKIDINIPQLIGSIICYLIQVVLLFILTGPQLYIIELILFFIIIFINYKPIFGLITLLKSFILRKL</sequence>
<keyword evidence="8" id="KW-1185">Reference proteome</keyword>
<protein>
    <submittedName>
        <fullName evidence="7">Polysaccharide biosynthesis C-terminal domain-containing protein</fullName>
    </submittedName>
</protein>
<feature type="transmembrane region" description="Helical" evidence="6">
    <location>
        <begin position="211"/>
        <end position="227"/>
    </location>
</feature>
<keyword evidence="2" id="KW-1003">Cell membrane</keyword>
<reference evidence="7 8" key="1">
    <citation type="submission" date="2020-07" db="EMBL/GenBank/DDBJ databases">
        <title>Draft Genome Sequences of Lactobacillales Isolated from the International Space Station.</title>
        <authorList>
            <person name="Bharadwaj A.R."/>
            <person name="Singh N.K."/>
            <person name="Wood J.M."/>
            <person name="Debieu M."/>
            <person name="O'Hara N.B."/>
            <person name="Karouia F."/>
            <person name="Mason C.E."/>
            <person name="Venkateswaran K."/>
        </authorList>
    </citation>
    <scope>NUCLEOTIDE SEQUENCE [LARGE SCALE GENOMIC DNA]</scope>
    <source>
        <strain evidence="7 8">151250015-1-258-55</strain>
    </source>
</reference>
<dbReference type="EMBL" id="JACGAN010000011">
    <property type="protein sequence ID" value="MBA5746960.1"/>
    <property type="molecule type" value="Genomic_DNA"/>
</dbReference>
<comment type="subcellular location">
    <subcellularLocation>
        <location evidence="1">Cell membrane</location>
        <topology evidence="1">Multi-pass membrane protein</topology>
    </subcellularLocation>
</comment>
<feature type="transmembrane region" description="Helical" evidence="6">
    <location>
        <begin position="171"/>
        <end position="191"/>
    </location>
</feature>
<feature type="transmembrane region" description="Helical" evidence="6">
    <location>
        <begin position="354"/>
        <end position="374"/>
    </location>
</feature>
<dbReference type="PANTHER" id="PTHR30250:SF11">
    <property type="entry name" value="O-ANTIGEN TRANSPORTER-RELATED"/>
    <property type="match status" value="1"/>
</dbReference>
<comment type="caution">
    <text evidence="7">The sequence shown here is derived from an EMBL/GenBank/DDBJ whole genome shotgun (WGS) entry which is preliminary data.</text>
</comment>
<dbReference type="Pfam" id="PF01943">
    <property type="entry name" value="Polysacc_synt"/>
    <property type="match status" value="1"/>
</dbReference>
<dbReference type="RefSeq" id="WP_182023513.1">
    <property type="nucleotide sequence ID" value="NZ_JACGAM010000012.1"/>
</dbReference>
<keyword evidence="5 6" id="KW-0472">Membrane</keyword>
<feature type="transmembrane region" description="Helical" evidence="6">
    <location>
        <begin position="46"/>
        <end position="67"/>
    </location>
</feature>
<dbReference type="Proteomes" id="UP000540056">
    <property type="component" value="Unassembled WGS sequence"/>
</dbReference>
<accession>A0ABR5ZZ73</accession>
<evidence type="ECO:0000256" key="5">
    <source>
        <dbReference type="ARBA" id="ARBA00023136"/>
    </source>
</evidence>
<feature type="transmembrane region" description="Helical" evidence="6">
    <location>
        <begin position="143"/>
        <end position="165"/>
    </location>
</feature>